<dbReference type="OrthoDB" id="2735536at2759"/>
<feature type="domain" description="NAD-dependent epimerase/dehydratase" evidence="3">
    <location>
        <begin position="22"/>
        <end position="150"/>
    </location>
</feature>
<dbReference type="Proteomes" id="UP000078237">
    <property type="component" value="Unassembled WGS sequence"/>
</dbReference>
<organism evidence="4 5">
    <name type="scientific">Madurella mycetomatis</name>
    <dbReference type="NCBI Taxonomy" id="100816"/>
    <lineage>
        <taxon>Eukaryota</taxon>
        <taxon>Fungi</taxon>
        <taxon>Dikarya</taxon>
        <taxon>Ascomycota</taxon>
        <taxon>Pezizomycotina</taxon>
        <taxon>Sordariomycetes</taxon>
        <taxon>Sordariomycetidae</taxon>
        <taxon>Sordariales</taxon>
        <taxon>Sordariales incertae sedis</taxon>
        <taxon>Madurella</taxon>
    </lineage>
</organism>
<dbReference type="STRING" id="100816.A0A175W309"/>
<dbReference type="EMBL" id="LCTW02000145">
    <property type="protein sequence ID" value="KXX77811.1"/>
    <property type="molecule type" value="Genomic_DNA"/>
</dbReference>
<reference evidence="4 5" key="1">
    <citation type="journal article" date="2016" name="Genome Announc.">
        <title>Genome Sequence of Madurella mycetomatis mm55, Isolated from a Human Mycetoma Case in Sudan.</title>
        <authorList>
            <person name="Smit S."/>
            <person name="Derks M.F."/>
            <person name="Bervoets S."/>
            <person name="Fahal A."/>
            <person name="van Leeuwen W."/>
            <person name="van Belkum A."/>
            <person name="van de Sande W.W."/>
        </authorList>
    </citation>
    <scope>NUCLEOTIDE SEQUENCE [LARGE SCALE GENOMIC DNA]</scope>
    <source>
        <strain evidence="5">mm55</strain>
    </source>
</reference>
<evidence type="ECO:0000313" key="5">
    <source>
        <dbReference type="Proteomes" id="UP000078237"/>
    </source>
</evidence>
<dbReference type="PANTHER" id="PTHR10366">
    <property type="entry name" value="NAD DEPENDENT EPIMERASE/DEHYDRATASE"/>
    <property type="match status" value="1"/>
</dbReference>
<evidence type="ECO:0000313" key="4">
    <source>
        <dbReference type="EMBL" id="KXX77811.1"/>
    </source>
</evidence>
<comment type="similarity">
    <text evidence="2">Belongs to the NAD(P)-dependent epimerase/dehydratase family. Dihydroflavonol-4-reductase subfamily.</text>
</comment>
<dbReference type="AlphaFoldDB" id="A0A175W309"/>
<dbReference type="PANTHER" id="PTHR10366:SF562">
    <property type="entry name" value="ALDEHYDE REDUCTASE II (AFU_ORTHOLOGUE AFUA_1G11360)"/>
    <property type="match status" value="1"/>
</dbReference>
<evidence type="ECO:0000259" key="3">
    <source>
        <dbReference type="Pfam" id="PF01370"/>
    </source>
</evidence>
<dbReference type="FunFam" id="3.40.50.720:FF:000426">
    <property type="entry name" value="Aldehyde reductase 2"/>
    <property type="match status" value="1"/>
</dbReference>
<accession>A0A175W309</accession>
<sequence length="357" mass="39733">MSTGSYPAITITSPFIPPSSLILVTGANGLIASHIVDQLLAAGYLVRGTVRSASRCSYLTALFNTRHGPNRFELFEVPDVTAPGAWDVALKGVSGIAHVIGPVDFYVQDVDAAVAKELVYQIPFLEAVAREESVKAVAWTSSAWTAWTPDAKRKITLTEESWNDEAVELAREGANGKELGWTGFMALKTILEKSVWEWVREKKPKFAFNTVLLDTVLGDCLDPVNQGYPSSAGMVHRIWKNENVSALNMIEPQWFVDCRDAGRLYVALLGTSPVVDGERIFGFGARYSWFRVAEILKELYPDHVDKVAKLQDRGWDQTEVPNQRGAELLVRLGQQSGWRSLEESVKENARRFPEFEK</sequence>
<dbReference type="Gene3D" id="3.40.50.720">
    <property type="entry name" value="NAD(P)-binding Rossmann-like Domain"/>
    <property type="match status" value="1"/>
</dbReference>
<dbReference type="SUPFAM" id="SSF51735">
    <property type="entry name" value="NAD(P)-binding Rossmann-fold domains"/>
    <property type="match status" value="1"/>
</dbReference>
<proteinExistence type="inferred from homology"/>
<name>A0A175W309_9PEZI</name>
<dbReference type="VEuPathDB" id="FungiDB:MMYC01_205951"/>
<dbReference type="GO" id="GO:0016616">
    <property type="term" value="F:oxidoreductase activity, acting on the CH-OH group of donors, NAD or NADP as acceptor"/>
    <property type="evidence" value="ECO:0007669"/>
    <property type="project" value="TreeGrafter"/>
</dbReference>
<protein>
    <submittedName>
        <fullName evidence="4">Aldehyde reductase 2</fullName>
    </submittedName>
</protein>
<keyword evidence="5" id="KW-1185">Reference proteome</keyword>
<comment type="caution">
    <text evidence="4">The sequence shown here is derived from an EMBL/GenBank/DDBJ whole genome shotgun (WGS) entry which is preliminary data.</text>
</comment>
<dbReference type="InterPro" id="IPR001509">
    <property type="entry name" value="Epimerase_deHydtase"/>
</dbReference>
<keyword evidence="1" id="KW-0560">Oxidoreductase</keyword>
<dbReference type="Pfam" id="PF01370">
    <property type="entry name" value="Epimerase"/>
    <property type="match status" value="1"/>
</dbReference>
<evidence type="ECO:0000256" key="2">
    <source>
        <dbReference type="ARBA" id="ARBA00023445"/>
    </source>
</evidence>
<dbReference type="InterPro" id="IPR036291">
    <property type="entry name" value="NAD(P)-bd_dom_sf"/>
</dbReference>
<gene>
    <name evidence="4" type="ORF">MMYC01_205951</name>
</gene>
<evidence type="ECO:0000256" key="1">
    <source>
        <dbReference type="ARBA" id="ARBA00023002"/>
    </source>
</evidence>
<dbReference type="InterPro" id="IPR050425">
    <property type="entry name" value="NAD(P)_dehydrat-like"/>
</dbReference>